<dbReference type="Gene3D" id="3.90.550.10">
    <property type="entry name" value="Spore Coat Polysaccharide Biosynthesis Protein SpsA, Chain A"/>
    <property type="match status" value="1"/>
</dbReference>
<evidence type="ECO:0000313" key="7">
    <source>
        <dbReference type="Proteomes" id="UP001062165"/>
    </source>
</evidence>
<feature type="transmembrane region" description="Helical" evidence="4">
    <location>
        <begin position="304"/>
        <end position="322"/>
    </location>
</feature>
<organism evidence="6 7">
    <name type="scientific">Reichenbachiella carrageenanivorans</name>
    <dbReference type="NCBI Taxonomy" id="2979869"/>
    <lineage>
        <taxon>Bacteria</taxon>
        <taxon>Pseudomonadati</taxon>
        <taxon>Bacteroidota</taxon>
        <taxon>Cytophagia</taxon>
        <taxon>Cytophagales</taxon>
        <taxon>Reichenbachiellaceae</taxon>
        <taxon>Reichenbachiella</taxon>
    </lineage>
</organism>
<feature type="transmembrane region" description="Helical" evidence="4">
    <location>
        <begin position="334"/>
        <end position="355"/>
    </location>
</feature>
<dbReference type="EC" id="2.4.-.-" evidence="6"/>
<feature type="domain" description="Glycosyltransferase 2-like" evidence="5">
    <location>
        <begin position="41"/>
        <end position="164"/>
    </location>
</feature>
<dbReference type="InterPro" id="IPR029044">
    <property type="entry name" value="Nucleotide-diphossugar_trans"/>
</dbReference>
<keyword evidence="4" id="KW-1133">Transmembrane helix</keyword>
<feature type="transmembrane region" description="Helical" evidence="4">
    <location>
        <begin position="279"/>
        <end position="298"/>
    </location>
</feature>
<evidence type="ECO:0000256" key="2">
    <source>
        <dbReference type="ARBA" id="ARBA00022676"/>
    </source>
</evidence>
<proteinExistence type="inferred from homology"/>
<dbReference type="SUPFAM" id="SSF53448">
    <property type="entry name" value="Nucleotide-diphospho-sugar transferases"/>
    <property type="match status" value="1"/>
</dbReference>
<dbReference type="Proteomes" id="UP001062165">
    <property type="component" value="Chromosome"/>
</dbReference>
<dbReference type="RefSeq" id="WP_263050639.1">
    <property type="nucleotide sequence ID" value="NZ_CP106735.1"/>
</dbReference>
<evidence type="ECO:0000259" key="5">
    <source>
        <dbReference type="Pfam" id="PF00535"/>
    </source>
</evidence>
<sequence length="370" mass="41887">MIYLLAIVVTVVYGVLVLLMLWKWVKIPQSQANVVDDFFTTVLIPVRNESINLDRLIRSIQEGTTRSALYEIIVIDDHSTDNTVEVVKSLKNKYPNVQLAQLPTGSEGKKAGIAYGVDLAMGEWIVCTDGDSEVAEGWLVEYRQMYQSGAQLAFGPVVLFNDSRKVGIEILNQELAALVAMGGATLQMGKPTMINGCNYAFAKGVFGEVGGFDGNQKIATGDDEFLLRKIFKAYPDRIRFIKSRQALVVSEPPASLSAFYHQRRRWASKWKFHQDWSSWVAPVFMFFAYAVWCGFIATSMYERNWSFIGILFVKAGIDYAYISTASRIQNRTISIFNFVILQIIYPIYVVFFGVASNFGSYRWRERSHKI</sequence>
<feature type="transmembrane region" description="Helical" evidence="4">
    <location>
        <begin position="6"/>
        <end position="25"/>
    </location>
</feature>
<dbReference type="PANTHER" id="PTHR43630:SF1">
    <property type="entry name" value="POLY-BETA-1,6-N-ACETYL-D-GLUCOSAMINE SYNTHASE"/>
    <property type="match status" value="1"/>
</dbReference>
<comment type="similarity">
    <text evidence="1">Belongs to the glycosyltransferase 2 family.</text>
</comment>
<protein>
    <submittedName>
        <fullName evidence="6">Glycosyltransferase</fullName>
        <ecNumber evidence="6">2.4.-.-</ecNumber>
    </submittedName>
</protein>
<evidence type="ECO:0000256" key="4">
    <source>
        <dbReference type="SAM" id="Phobius"/>
    </source>
</evidence>
<gene>
    <name evidence="6" type="ORF">N7E81_16185</name>
</gene>
<keyword evidence="7" id="KW-1185">Reference proteome</keyword>
<evidence type="ECO:0000256" key="1">
    <source>
        <dbReference type="ARBA" id="ARBA00006739"/>
    </source>
</evidence>
<keyword evidence="3 6" id="KW-0808">Transferase</keyword>
<dbReference type="GO" id="GO:0016757">
    <property type="term" value="F:glycosyltransferase activity"/>
    <property type="evidence" value="ECO:0007669"/>
    <property type="project" value="UniProtKB-KW"/>
</dbReference>
<evidence type="ECO:0000313" key="6">
    <source>
        <dbReference type="EMBL" id="UXX78895.1"/>
    </source>
</evidence>
<dbReference type="Pfam" id="PF00535">
    <property type="entry name" value="Glycos_transf_2"/>
    <property type="match status" value="1"/>
</dbReference>
<keyword evidence="4" id="KW-0472">Membrane</keyword>
<dbReference type="PANTHER" id="PTHR43630">
    <property type="entry name" value="POLY-BETA-1,6-N-ACETYL-D-GLUCOSAMINE SYNTHASE"/>
    <property type="match status" value="1"/>
</dbReference>
<name>A0ABY6CYA9_9BACT</name>
<keyword evidence="4" id="KW-0812">Transmembrane</keyword>
<dbReference type="InterPro" id="IPR001173">
    <property type="entry name" value="Glyco_trans_2-like"/>
</dbReference>
<accession>A0ABY6CYA9</accession>
<evidence type="ECO:0000256" key="3">
    <source>
        <dbReference type="ARBA" id="ARBA00022679"/>
    </source>
</evidence>
<dbReference type="EMBL" id="CP106735">
    <property type="protein sequence ID" value="UXX78895.1"/>
    <property type="molecule type" value="Genomic_DNA"/>
</dbReference>
<keyword evidence="2 6" id="KW-0328">Glycosyltransferase</keyword>
<reference evidence="6" key="1">
    <citation type="submission" date="2022-10" db="EMBL/GenBank/DDBJ databases">
        <title>Comparative genomics and taxonomic characterization of three novel marine species of genus Reichenbachiella exhibiting antioxidant and polysaccharide degradation activities.</title>
        <authorList>
            <person name="Muhammad N."/>
            <person name="Lee Y.-J."/>
            <person name="Ko J."/>
            <person name="Kim S.-G."/>
        </authorList>
    </citation>
    <scope>NUCLEOTIDE SEQUENCE</scope>
    <source>
        <strain evidence="6">Wsw4-B4</strain>
    </source>
</reference>